<name>A0A382V4I5_9ZZZZ</name>
<organism evidence="1">
    <name type="scientific">marine metagenome</name>
    <dbReference type="NCBI Taxonomy" id="408172"/>
    <lineage>
        <taxon>unclassified sequences</taxon>
        <taxon>metagenomes</taxon>
        <taxon>ecological metagenomes</taxon>
    </lineage>
</organism>
<evidence type="ECO:0000313" key="1">
    <source>
        <dbReference type="EMBL" id="SVD41476.1"/>
    </source>
</evidence>
<proteinExistence type="predicted"/>
<gene>
    <name evidence="1" type="ORF">METZ01_LOCUS394330</name>
</gene>
<dbReference type="EMBL" id="UINC01149175">
    <property type="protein sequence ID" value="SVD41476.1"/>
    <property type="molecule type" value="Genomic_DNA"/>
</dbReference>
<feature type="non-terminal residue" evidence="1">
    <location>
        <position position="1"/>
    </location>
</feature>
<sequence length="288" mass="30216">VNLPVGTLYVNTVNGQTGEADFKLFRRANTGSTTITSSAIATQLTAATYAVTIEESIVGAEALASKTISVTTTAATTDADVLAGKINDASFTNVSASVDTLNRVVITHNDGGEIKITDTNNLITLAGITQDSTNVTYEPGIDPASPPTPRVYRGSNWGALTHNSSSTAPTSLATDGQLWYSSIVDQADIMEHTGAKWDGYLTVNANTDPAGPQVSATAPTTQSDATALVDRDLWIDSSDLENYPKISRWNASTLKWVAVDNSDQTTEDGIIFADSRSSTAGADETDAT</sequence>
<feature type="non-terminal residue" evidence="1">
    <location>
        <position position="288"/>
    </location>
</feature>
<protein>
    <submittedName>
        <fullName evidence="1">Uncharacterized protein</fullName>
    </submittedName>
</protein>
<accession>A0A382V4I5</accession>
<dbReference type="AlphaFoldDB" id="A0A382V4I5"/>
<reference evidence="1" key="1">
    <citation type="submission" date="2018-05" db="EMBL/GenBank/DDBJ databases">
        <authorList>
            <person name="Lanie J.A."/>
            <person name="Ng W.-L."/>
            <person name="Kazmierczak K.M."/>
            <person name="Andrzejewski T.M."/>
            <person name="Davidsen T.M."/>
            <person name="Wayne K.J."/>
            <person name="Tettelin H."/>
            <person name="Glass J.I."/>
            <person name="Rusch D."/>
            <person name="Podicherti R."/>
            <person name="Tsui H.-C.T."/>
            <person name="Winkler M.E."/>
        </authorList>
    </citation>
    <scope>NUCLEOTIDE SEQUENCE</scope>
</reference>